<reference evidence="1" key="1">
    <citation type="journal article" date="2014" name="Front. Microbiol.">
        <title>High frequency of phylogenetically diverse reductive dehalogenase-homologous genes in deep subseafloor sedimentary metagenomes.</title>
        <authorList>
            <person name="Kawai M."/>
            <person name="Futagami T."/>
            <person name="Toyoda A."/>
            <person name="Takaki Y."/>
            <person name="Nishi S."/>
            <person name="Hori S."/>
            <person name="Arai W."/>
            <person name="Tsubouchi T."/>
            <person name="Morono Y."/>
            <person name="Uchiyama I."/>
            <person name="Ito T."/>
            <person name="Fujiyama A."/>
            <person name="Inagaki F."/>
            <person name="Takami H."/>
        </authorList>
    </citation>
    <scope>NUCLEOTIDE SEQUENCE</scope>
    <source>
        <strain evidence="1">Expedition CK06-06</strain>
    </source>
</reference>
<accession>X1SU81</accession>
<proteinExistence type="predicted"/>
<sequence length="75" mass="8846">SGWRWNNVHRYVQLLLLQERRGLSSEGGKMKPTRKEFFDAYVTIMAYIDDEPNSRKLFHSLLSFGLGILNQEEEE</sequence>
<organism evidence="1">
    <name type="scientific">marine sediment metagenome</name>
    <dbReference type="NCBI Taxonomy" id="412755"/>
    <lineage>
        <taxon>unclassified sequences</taxon>
        <taxon>metagenomes</taxon>
        <taxon>ecological metagenomes</taxon>
    </lineage>
</organism>
<dbReference type="AlphaFoldDB" id="X1SU81"/>
<name>X1SU81_9ZZZZ</name>
<gene>
    <name evidence="1" type="ORF">S12H4_35148</name>
</gene>
<dbReference type="EMBL" id="BARW01020853">
    <property type="protein sequence ID" value="GAI96488.1"/>
    <property type="molecule type" value="Genomic_DNA"/>
</dbReference>
<comment type="caution">
    <text evidence="1">The sequence shown here is derived from an EMBL/GenBank/DDBJ whole genome shotgun (WGS) entry which is preliminary data.</text>
</comment>
<protein>
    <submittedName>
        <fullName evidence="1">Uncharacterized protein</fullName>
    </submittedName>
</protein>
<feature type="non-terminal residue" evidence="1">
    <location>
        <position position="1"/>
    </location>
</feature>
<evidence type="ECO:0000313" key="1">
    <source>
        <dbReference type="EMBL" id="GAI96488.1"/>
    </source>
</evidence>